<dbReference type="InterPro" id="IPR005248">
    <property type="entry name" value="NadD/NMNAT"/>
</dbReference>
<sequence length="200" mass="23083">MNKIGIFGGTFDPVHLGHMGLAIQAKEELMLDRVIFIPAKRQPFKLKRKVAAEEDRVHMLRLALEEQETFEISYTELETDEISYTVNTLQRLKSSYGNTEVFFILGTDSFLHIELWHRAEELLTESSFAVGSRPGYKEEELKACIGRIQQAYNTPVMLLNNRELPISSTDIKKRIKKGQSIEQLVPTAVERYIYEKGLYR</sequence>
<evidence type="ECO:0000256" key="6">
    <source>
        <dbReference type="ARBA" id="ARBA00022741"/>
    </source>
</evidence>
<dbReference type="EMBL" id="CP048649">
    <property type="protein sequence ID" value="QIB69452.1"/>
    <property type="molecule type" value="Genomic_DNA"/>
</dbReference>
<dbReference type="Pfam" id="PF01467">
    <property type="entry name" value="CTP_transf_like"/>
    <property type="match status" value="1"/>
</dbReference>
<keyword evidence="7 10" id="KW-0067">ATP-binding</keyword>
<keyword evidence="4 10" id="KW-0808">Transferase</keyword>
<dbReference type="InterPro" id="IPR014729">
    <property type="entry name" value="Rossmann-like_a/b/a_fold"/>
</dbReference>
<feature type="domain" description="Cytidyltransferase-like" evidence="11">
    <location>
        <begin position="6"/>
        <end position="174"/>
    </location>
</feature>
<dbReference type="KEGG" id="abut:Ami103574_08965"/>
<name>A0A858BVK8_9FIRM</name>
<dbReference type="RefSeq" id="WP_163066695.1">
    <property type="nucleotide sequence ID" value="NZ_CP048649.1"/>
</dbReference>
<dbReference type="Proteomes" id="UP000466848">
    <property type="component" value="Chromosome"/>
</dbReference>
<evidence type="ECO:0000256" key="2">
    <source>
        <dbReference type="ARBA" id="ARBA00005019"/>
    </source>
</evidence>
<organism evidence="12 13">
    <name type="scientific">Aminipila butyrica</name>
    <dbReference type="NCBI Taxonomy" id="433296"/>
    <lineage>
        <taxon>Bacteria</taxon>
        <taxon>Bacillati</taxon>
        <taxon>Bacillota</taxon>
        <taxon>Clostridia</taxon>
        <taxon>Peptostreptococcales</taxon>
        <taxon>Anaerovoracaceae</taxon>
        <taxon>Aminipila</taxon>
    </lineage>
</organism>
<evidence type="ECO:0000256" key="3">
    <source>
        <dbReference type="ARBA" id="ARBA00022642"/>
    </source>
</evidence>
<comment type="similarity">
    <text evidence="10">Belongs to the NadD family.</text>
</comment>
<reference evidence="12 13" key="1">
    <citation type="submission" date="2020-02" db="EMBL/GenBank/DDBJ databases">
        <authorList>
            <person name="Kim Y.B."/>
            <person name="Roh S.W."/>
        </authorList>
    </citation>
    <scope>NUCLEOTIDE SEQUENCE [LARGE SCALE GENOMIC DNA]</scope>
    <source>
        <strain evidence="12 13">DSM 103574</strain>
    </source>
</reference>
<evidence type="ECO:0000256" key="1">
    <source>
        <dbReference type="ARBA" id="ARBA00002324"/>
    </source>
</evidence>
<comment type="pathway">
    <text evidence="2 10">Cofactor biosynthesis; NAD(+) biosynthesis; deamido-NAD(+) from nicotinate D-ribonucleotide: step 1/1.</text>
</comment>
<dbReference type="PANTHER" id="PTHR39321">
    <property type="entry name" value="NICOTINATE-NUCLEOTIDE ADENYLYLTRANSFERASE-RELATED"/>
    <property type="match status" value="1"/>
</dbReference>
<evidence type="ECO:0000313" key="13">
    <source>
        <dbReference type="Proteomes" id="UP000466848"/>
    </source>
</evidence>
<dbReference type="PANTHER" id="PTHR39321:SF3">
    <property type="entry name" value="PHOSPHOPANTETHEINE ADENYLYLTRANSFERASE"/>
    <property type="match status" value="1"/>
</dbReference>
<dbReference type="SUPFAM" id="SSF52374">
    <property type="entry name" value="Nucleotidylyl transferase"/>
    <property type="match status" value="1"/>
</dbReference>
<comment type="function">
    <text evidence="1 10">Catalyzes the reversible adenylation of nicotinate mononucleotide (NaMN) to nicotinic acid adenine dinucleotide (NaAD).</text>
</comment>
<evidence type="ECO:0000256" key="5">
    <source>
        <dbReference type="ARBA" id="ARBA00022695"/>
    </source>
</evidence>
<comment type="catalytic activity">
    <reaction evidence="9 10">
        <text>nicotinate beta-D-ribonucleotide + ATP + H(+) = deamido-NAD(+) + diphosphate</text>
        <dbReference type="Rhea" id="RHEA:22860"/>
        <dbReference type="ChEBI" id="CHEBI:15378"/>
        <dbReference type="ChEBI" id="CHEBI:30616"/>
        <dbReference type="ChEBI" id="CHEBI:33019"/>
        <dbReference type="ChEBI" id="CHEBI:57502"/>
        <dbReference type="ChEBI" id="CHEBI:58437"/>
        <dbReference type="EC" id="2.7.7.18"/>
    </reaction>
</comment>
<keyword evidence="8 10" id="KW-0520">NAD</keyword>
<keyword evidence="6 10" id="KW-0547">Nucleotide-binding</keyword>
<evidence type="ECO:0000256" key="8">
    <source>
        <dbReference type="ARBA" id="ARBA00023027"/>
    </source>
</evidence>
<dbReference type="NCBIfam" id="TIGR00482">
    <property type="entry name" value="nicotinate (nicotinamide) nucleotide adenylyltransferase"/>
    <property type="match status" value="1"/>
</dbReference>
<dbReference type="GO" id="GO:0004515">
    <property type="term" value="F:nicotinate-nucleotide adenylyltransferase activity"/>
    <property type="evidence" value="ECO:0007669"/>
    <property type="project" value="UniProtKB-UniRule"/>
</dbReference>
<dbReference type="UniPathway" id="UPA00253">
    <property type="reaction ID" value="UER00332"/>
</dbReference>
<dbReference type="HAMAP" id="MF_00244">
    <property type="entry name" value="NaMN_adenylyltr"/>
    <property type="match status" value="1"/>
</dbReference>
<dbReference type="AlphaFoldDB" id="A0A858BVK8"/>
<accession>A0A858BVK8</accession>
<dbReference type="GO" id="GO:0009435">
    <property type="term" value="P:NAD+ biosynthetic process"/>
    <property type="evidence" value="ECO:0007669"/>
    <property type="project" value="UniProtKB-UniRule"/>
</dbReference>
<gene>
    <name evidence="10" type="primary">nadD</name>
    <name evidence="12" type="ORF">Ami103574_08965</name>
</gene>
<keyword evidence="13" id="KW-1185">Reference proteome</keyword>
<evidence type="ECO:0000259" key="11">
    <source>
        <dbReference type="Pfam" id="PF01467"/>
    </source>
</evidence>
<dbReference type="NCBIfam" id="NF000840">
    <property type="entry name" value="PRK00071.1-3"/>
    <property type="match status" value="1"/>
</dbReference>
<dbReference type="EC" id="2.7.7.18" evidence="10"/>
<evidence type="ECO:0000256" key="4">
    <source>
        <dbReference type="ARBA" id="ARBA00022679"/>
    </source>
</evidence>
<keyword evidence="5 10" id="KW-0548">Nucleotidyltransferase</keyword>
<proteinExistence type="inferred from homology"/>
<evidence type="ECO:0000256" key="10">
    <source>
        <dbReference type="HAMAP-Rule" id="MF_00244"/>
    </source>
</evidence>
<dbReference type="NCBIfam" id="TIGR00125">
    <property type="entry name" value="cyt_tran_rel"/>
    <property type="match status" value="1"/>
</dbReference>
<evidence type="ECO:0000256" key="7">
    <source>
        <dbReference type="ARBA" id="ARBA00022840"/>
    </source>
</evidence>
<protein>
    <recommendedName>
        <fullName evidence="10">Probable nicotinate-nucleotide adenylyltransferase</fullName>
        <ecNumber evidence="10">2.7.7.18</ecNumber>
    </recommendedName>
    <alternativeName>
        <fullName evidence="10">Deamido-NAD(+) diphosphorylase</fullName>
    </alternativeName>
    <alternativeName>
        <fullName evidence="10">Deamido-NAD(+) pyrophosphorylase</fullName>
    </alternativeName>
    <alternativeName>
        <fullName evidence="10">Nicotinate mononucleotide adenylyltransferase</fullName>
        <shortName evidence="10">NaMN adenylyltransferase</shortName>
    </alternativeName>
</protein>
<dbReference type="InterPro" id="IPR004821">
    <property type="entry name" value="Cyt_trans-like"/>
</dbReference>
<dbReference type="Gene3D" id="3.40.50.620">
    <property type="entry name" value="HUPs"/>
    <property type="match status" value="1"/>
</dbReference>
<evidence type="ECO:0000256" key="9">
    <source>
        <dbReference type="ARBA" id="ARBA00048721"/>
    </source>
</evidence>
<keyword evidence="3 10" id="KW-0662">Pyridine nucleotide biosynthesis</keyword>
<dbReference type="GO" id="GO:0005524">
    <property type="term" value="F:ATP binding"/>
    <property type="evidence" value="ECO:0007669"/>
    <property type="project" value="UniProtKB-KW"/>
</dbReference>
<dbReference type="CDD" id="cd02165">
    <property type="entry name" value="NMNAT"/>
    <property type="match status" value="1"/>
</dbReference>
<evidence type="ECO:0000313" key="12">
    <source>
        <dbReference type="EMBL" id="QIB69452.1"/>
    </source>
</evidence>